<name>A0ABW1EM62_9BACT</name>
<comment type="caution">
    <text evidence="8">The sequence shown here is derived from an EMBL/GenBank/DDBJ whole genome shotgun (WGS) entry which is preliminary data.</text>
</comment>
<keyword evidence="4" id="KW-0472">Membrane</keyword>
<feature type="region of interest" description="Disordered" evidence="5">
    <location>
        <begin position="118"/>
        <end position="139"/>
    </location>
</feature>
<dbReference type="RefSeq" id="WP_263342104.1">
    <property type="nucleotide sequence ID" value="NZ_JAGSYH010000009.1"/>
</dbReference>
<evidence type="ECO:0000256" key="4">
    <source>
        <dbReference type="ARBA" id="ARBA00023136"/>
    </source>
</evidence>
<dbReference type="PROSITE" id="PS52015">
    <property type="entry name" value="TONB_CTD"/>
    <property type="match status" value="1"/>
</dbReference>
<evidence type="ECO:0000256" key="5">
    <source>
        <dbReference type="SAM" id="MobiDB-lite"/>
    </source>
</evidence>
<evidence type="ECO:0000256" key="1">
    <source>
        <dbReference type="ARBA" id="ARBA00004167"/>
    </source>
</evidence>
<accession>A0ABW1EM62</accession>
<dbReference type="Pfam" id="PF03544">
    <property type="entry name" value="TonB_C"/>
    <property type="match status" value="1"/>
</dbReference>
<gene>
    <name evidence="8" type="ORF">ACFPT7_18840</name>
</gene>
<keyword evidence="2" id="KW-0812">Transmembrane</keyword>
<dbReference type="InterPro" id="IPR037682">
    <property type="entry name" value="TonB_C"/>
</dbReference>
<dbReference type="EMBL" id="JBHSPH010000009">
    <property type="protein sequence ID" value="MFC5864370.1"/>
    <property type="molecule type" value="Genomic_DNA"/>
</dbReference>
<protein>
    <submittedName>
        <fullName evidence="8">Energy transducer TonB</fullName>
    </submittedName>
</protein>
<evidence type="ECO:0000259" key="7">
    <source>
        <dbReference type="PROSITE" id="PS52015"/>
    </source>
</evidence>
<feature type="domain" description="TonB C-terminal" evidence="7">
    <location>
        <begin position="30"/>
        <end position="124"/>
    </location>
</feature>
<dbReference type="Gene3D" id="3.30.1150.10">
    <property type="match status" value="1"/>
</dbReference>
<dbReference type="SUPFAM" id="SSF74653">
    <property type="entry name" value="TolA/TonB C-terminal domain"/>
    <property type="match status" value="1"/>
</dbReference>
<evidence type="ECO:0000256" key="2">
    <source>
        <dbReference type="ARBA" id="ARBA00022692"/>
    </source>
</evidence>
<proteinExistence type="predicted"/>
<feature type="signal peptide" evidence="6">
    <location>
        <begin position="1"/>
        <end position="20"/>
    </location>
</feature>
<dbReference type="Proteomes" id="UP001596091">
    <property type="component" value="Unassembled WGS sequence"/>
</dbReference>
<organism evidence="8 9">
    <name type="scientific">Acidicapsa dinghuensis</name>
    <dbReference type="NCBI Taxonomy" id="2218256"/>
    <lineage>
        <taxon>Bacteria</taxon>
        <taxon>Pseudomonadati</taxon>
        <taxon>Acidobacteriota</taxon>
        <taxon>Terriglobia</taxon>
        <taxon>Terriglobales</taxon>
        <taxon>Acidobacteriaceae</taxon>
        <taxon>Acidicapsa</taxon>
    </lineage>
</organism>
<evidence type="ECO:0000313" key="9">
    <source>
        <dbReference type="Proteomes" id="UP001596091"/>
    </source>
</evidence>
<dbReference type="NCBIfam" id="TIGR01352">
    <property type="entry name" value="tonB_Cterm"/>
    <property type="match status" value="1"/>
</dbReference>
<feature type="chain" id="PRO_5046674930" evidence="6">
    <location>
        <begin position="21"/>
        <end position="174"/>
    </location>
</feature>
<reference evidence="9" key="1">
    <citation type="journal article" date="2019" name="Int. J. Syst. Evol. Microbiol.">
        <title>The Global Catalogue of Microorganisms (GCM) 10K type strain sequencing project: providing services to taxonomists for standard genome sequencing and annotation.</title>
        <authorList>
            <consortium name="The Broad Institute Genomics Platform"/>
            <consortium name="The Broad Institute Genome Sequencing Center for Infectious Disease"/>
            <person name="Wu L."/>
            <person name="Ma J."/>
        </authorList>
    </citation>
    <scope>NUCLEOTIDE SEQUENCE [LARGE SCALE GENOMIC DNA]</scope>
    <source>
        <strain evidence="9">JCM 4087</strain>
    </source>
</reference>
<keyword evidence="9" id="KW-1185">Reference proteome</keyword>
<evidence type="ECO:0000256" key="3">
    <source>
        <dbReference type="ARBA" id="ARBA00022989"/>
    </source>
</evidence>
<keyword evidence="6" id="KW-0732">Signal</keyword>
<comment type="subcellular location">
    <subcellularLocation>
        <location evidence="1">Membrane</location>
        <topology evidence="1">Single-pass membrane protein</topology>
    </subcellularLocation>
</comment>
<sequence length="174" mass="18715">MQVIRWVPLLALLVGSRCFAAAQQLIEIDQKTLNEHVLHRVHPVYPAIAKAAHFSGTVVLDVVVGTTGKIESIKAVSGNSLLIPAATDCVKQWIYKPFENGGQPATAHGKVSIVFSLGDDPKNSPPPPESQISGSQSQTVTITLAPPDERGKPDEEIATRYFSAHNECTKQVIA</sequence>
<dbReference type="InterPro" id="IPR006260">
    <property type="entry name" value="TonB/TolA_C"/>
</dbReference>
<keyword evidence="3" id="KW-1133">Transmembrane helix</keyword>
<evidence type="ECO:0000256" key="6">
    <source>
        <dbReference type="SAM" id="SignalP"/>
    </source>
</evidence>
<feature type="compositionally biased region" description="Polar residues" evidence="5">
    <location>
        <begin position="130"/>
        <end position="139"/>
    </location>
</feature>
<evidence type="ECO:0000313" key="8">
    <source>
        <dbReference type="EMBL" id="MFC5864370.1"/>
    </source>
</evidence>